<proteinExistence type="predicted"/>
<evidence type="ECO:0000313" key="9">
    <source>
        <dbReference type="Proteomes" id="UP001595530"/>
    </source>
</evidence>
<evidence type="ECO:0000259" key="7">
    <source>
        <dbReference type="Pfam" id="PF13515"/>
    </source>
</evidence>
<reference evidence="9" key="1">
    <citation type="journal article" date="2019" name="Int. J. Syst. Evol. Microbiol.">
        <title>The Global Catalogue of Microorganisms (GCM) 10K type strain sequencing project: providing services to taxonomists for standard genome sequencing and annotation.</title>
        <authorList>
            <consortium name="The Broad Institute Genomics Platform"/>
            <consortium name="The Broad Institute Genome Sequencing Center for Infectious Disease"/>
            <person name="Wu L."/>
            <person name="Ma J."/>
        </authorList>
    </citation>
    <scope>NUCLEOTIDE SEQUENCE [LARGE SCALE GENOMIC DNA]</scope>
    <source>
        <strain evidence="9">KCTC 42986</strain>
    </source>
</reference>
<comment type="caution">
    <text evidence="8">The sequence shown here is derived from an EMBL/GenBank/DDBJ whole genome shotgun (WGS) entry which is preliminary data.</text>
</comment>
<evidence type="ECO:0000256" key="4">
    <source>
        <dbReference type="ARBA" id="ARBA00023136"/>
    </source>
</evidence>
<feature type="transmembrane region" description="Helical" evidence="5">
    <location>
        <begin position="48"/>
        <end position="67"/>
    </location>
</feature>
<evidence type="ECO:0000259" key="6">
    <source>
        <dbReference type="Pfam" id="PF12805"/>
    </source>
</evidence>
<sequence length="680" mass="76185">MTVCIGALCASVMDLPSPLRHKFTEMLTSVLLCSTVTLIISLCARNYWLLGLMLIVVTFLASMMVVYGRKTMPLQFSVLLAMTLSMANGLAASHAFFHSALFLTGGLVYLAYAMAVSWFLRRRTKQQVLAEALFALARYIRIKADFYDTRVSSNDHFNLLVRQQIELADRQEAARDLILRGHQNELDAVLLQVHSGTLDMYELILSTCTDYAVLRQHFADADVLISLGGLVRKIARDIESIAFALTRNRASVANSGYDGELQAIRAVLQLLEQKNCRYAHSEAVIALRASYNKARAAIDMMGQLHLATQTMVRPLAAFAGADMTVFLTRQKYGPRLLVSNLHWKSPVFRFALRVAMAVAVGLMVTQQLSYASHGYWILLTIIIILKPSFSMTKRRRGDRLIGTVVGCVVTAVILHFIHQPIALFGFLFVATVAVPAFVYIKYRYTAIAASMQILLQFSLLLPSSTHLINERLIDTAAGVAIASLFSFVLPSWEYRALPQLIRNVLRQNQRYIEASRGLLQAEVADDFIYRLCRKRIMDCLAELGAALVRMLDEPVSKHRSVEDINQFIARNYLVVAHVAAIRLLLRSHPEGLPEASVDVERACDRVRDTLAQALQSLERPAPPIEQPEMVTDPRHTCALSEKETWPARRLLQRHIGLLQADAADIAVRSVTIDRILRLHD</sequence>
<gene>
    <name evidence="8" type="ORF">ACFOFO_00365</name>
</gene>
<evidence type="ECO:0000256" key="5">
    <source>
        <dbReference type="SAM" id="Phobius"/>
    </source>
</evidence>
<evidence type="ECO:0000256" key="2">
    <source>
        <dbReference type="ARBA" id="ARBA00022692"/>
    </source>
</evidence>
<dbReference type="Pfam" id="PF13515">
    <property type="entry name" value="FUSC_2"/>
    <property type="match status" value="1"/>
</dbReference>
<feature type="transmembrane region" description="Helical" evidence="5">
    <location>
        <begin position="370"/>
        <end position="388"/>
    </location>
</feature>
<dbReference type="Proteomes" id="UP001595530">
    <property type="component" value="Unassembled WGS sequence"/>
</dbReference>
<feature type="domain" description="Integral membrane protein YccS N-terminal" evidence="6">
    <location>
        <begin position="26"/>
        <end position="291"/>
    </location>
</feature>
<evidence type="ECO:0000256" key="1">
    <source>
        <dbReference type="ARBA" id="ARBA00004141"/>
    </source>
</evidence>
<feature type="transmembrane region" description="Helical" evidence="5">
    <location>
        <begin position="423"/>
        <end position="440"/>
    </location>
</feature>
<dbReference type="EMBL" id="JBHRTP010000002">
    <property type="protein sequence ID" value="MFC3106427.1"/>
    <property type="molecule type" value="Genomic_DNA"/>
</dbReference>
<feature type="transmembrane region" description="Helical" evidence="5">
    <location>
        <begin position="400"/>
        <end position="417"/>
    </location>
</feature>
<keyword evidence="9" id="KW-1185">Reference proteome</keyword>
<feature type="transmembrane region" description="Helical" evidence="5">
    <location>
        <begin position="23"/>
        <end position="42"/>
    </location>
</feature>
<keyword evidence="4 5" id="KW-0472">Membrane</keyword>
<name>A0ABV7EXW5_9BURK</name>
<dbReference type="Pfam" id="PF12805">
    <property type="entry name" value="FUSC-like"/>
    <property type="match status" value="1"/>
</dbReference>
<organism evidence="8 9">
    <name type="scientific">Undibacterium arcticum</name>
    <dbReference type="NCBI Taxonomy" id="1762892"/>
    <lineage>
        <taxon>Bacteria</taxon>
        <taxon>Pseudomonadati</taxon>
        <taxon>Pseudomonadota</taxon>
        <taxon>Betaproteobacteria</taxon>
        <taxon>Burkholderiales</taxon>
        <taxon>Oxalobacteraceae</taxon>
        <taxon>Undibacterium</taxon>
    </lineage>
</organism>
<dbReference type="InterPro" id="IPR032692">
    <property type="entry name" value="YccS_N"/>
</dbReference>
<accession>A0ABV7EXW5</accession>
<dbReference type="InterPro" id="IPR049453">
    <property type="entry name" value="Memb_transporter_dom"/>
</dbReference>
<feature type="transmembrane region" description="Helical" evidence="5">
    <location>
        <begin position="347"/>
        <end position="364"/>
    </location>
</feature>
<keyword evidence="3 5" id="KW-1133">Transmembrane helix</keyword>
<protein>
    <submittedName>
        <fullName evidence="8">FUSC family membrane protein</fullName>
    </submittedName>
</protein>
<evidence type="ECO:0000313" key="8">
    <source>
        <dbReference type="EMBL" id="MFC3106427.1"/>
    </source>
</evidence>
<evidence type="ECO:0000256" key="3">
    <source>
        <dbReference type="ARBA" id="ARBA00022989"/>
    </source>
</evidence>
<feature type="domain" description="Integral membrane bound transporter" evidence="7">
    <location>
        <begin position="370"/>
        <end position="484"/>
    </location>
</feature>
<feature type="transmembrane region" description="Helical" evidence="5">
    <location>
        <begin position="100"/>
        <end position="120"/>
    </location>
</feature>
<comment type="subcellular location">
    <subcellularLocation>
        <location evidence="1">Membrane</location>
        <topology evidence="1">Multi-pass membrane protein</topology>
    </subcellularLocation>
</comment>
<keyword evidence="2 5" id="KW-0812">Transmembrane</keyword>